<reference evidence="1 2" key="1">
    <citation type="submission" date="2019-08" db="EMBL/GenBank/DDBJ databases">
        <title>Complete genomes of the Campylobacter fetus subsp. venerealis, Campylobacter lari subsp. concheus, Campylobacter sputorum bv. sputorum and Campylobacter volucris type strains.</title>
        <authorList>
            <person name="Miller W.G."/>
            <person name="Yee E."/>
        </authorList>
    </citation>
    <scope>NUCLEOTIDE SEQUENCE [LARGE SCALE GENOMIC DNA]</scope>
    <source>
        <strain evidence="1 2">NCTC 10354</strain>
    </source>
</reference>
<gene>
    <name evidence="1" type="ORF">CFVT_1891</name>
</gene>
<evidence type="ECO:0000313" key="2">
    <source>
        <dbReference type="Proteomes" id="UP000322035"/>
    </source>
</evidence>
<protein>
    <submittedName>
        <fullName evidence="1">Phage tail assembly protein</fullName>
    </submittedName>
</protein>
<dbReference type="AlphaFoldDB" id="A0AAE6MAT0"/>
<dbReference type="GeneID" id="61065608"/>
<evidence type="ECO:0000313" key="1">
    <source>
        <dbReference type="EMBL" id="QEL45781.1"/>
    </source>
</evidence>
<dbReference type="InterPro" id="IPR019289">
    <property type="entry name" value="Phage_tail_E/E"/>
</dbReference>
<dbReference type="RefSeq" id="WP_002847857.1">
    <property type="nucleotide sequence ID" value="NZ_CP043435.1"/>
</dbReference>
<accession>A0AAE6MAT0</accession>
<proteinExistence type="predicted"/>
<name>A0AAE6MAT0_CAMFE</name>
<dbReference type="Pfam" id="PF10109">
    <property type="entry name" value="Phage_TAC_7"/>
    <property type="match status" value="1"/>
</dbReference>
<sequence>MKNNNVMWESTNRALEETALAGLGAGNVILTENGEKYTVIALSDKKEVKIRHPKGRDVRFMMSGSGQNDSDLLFRLTSNLACLSEDELENMEAKDCAMVLKEVSSFLA</sequence>
<organism evidence="1 2">
    <name type="scientific">Campylobacter fetus subsp. venerealis NCTC 10354</name>
    <dbReference type="NCBI Taxonomy" id="983328"/>
    <lineage>
        <taxon>Bacteria</taxon>
        <taxon>Pseudomonadati</taxon>
        <taxon>Campylobacterota</taxon>
        <taxon>Epsilonproteobacteria</taxon>
        <taxon>Campylobacterales</taxon>
        <taxon>Campylobacteraceae</taxon>
        <taxon>Campylobacter</taxon>
        <taxon>Campylobacter fetus subsp. venerealis bv. venerealis</taxon>
    </lineage>
</organism>
<dbReference type="EMBL" id="CP043435">
    <property type="protein sequence ID" value="QEL45781.1"/>
    <property type="molecule type" value="Genomic_DNA"/>
</dbReference>
<dbReference type="Proteomes" id="UP000322035">
    <property type="component" value="Chromosome"/>
</dbReference>